<name>A0ACC2HAF1_DALPE</name>
<protein>
    <submittedName>
        <fullName evidence="1">Uncharacterized protein</fullName>
    </submittedName>
</protein>
<reference evidence="1" key="1">
    <citation type="submission" date="2021-05" db="EMBL/GenBank/DDBJ databases">
        <authorList>
            <person name="Pan Q."/>
            <person name="Jouanno E."/>
            <person name="Zahm M."/>
            <person name="Klopp C."/>
            <person name="Cabau C."/>
            <person name="Louis A."/>
            <person name="Berthelot C."/>
            <person name="Parey E."/>
            <person name="Roest Crollius H."/>
            <person name="Montfort J."/>
            <person name="Robinson-Rechavi M."/>
            <person name="Bouchez O."/>
            <person name="Lampietro C."/>
            <person name="Lopez Roques C."/>
            <person name="Donnadieu C."/>
            <person name="Postlethwait J."/>
            <person name="Bobe J."/>
            <person name="Dillon D."/>
            <person name="Chandos A."/>
            <person name="von Hippel F."/>
            <person name="Guiguen Y."/>
        </authorList>
    </citation>
    <scope>NUCLEOTIDE SEQUENCE</scope>
    <source>
        <strain evidence="1">YG-Jan2019</strain>
    </source>
</reference>
<dbReference type="Proteomes" id="UP001157502">
    <property type="component" value="Chromosome 4"/>
</dbReference>
<comment type="caution">
    <text evidence="1">The sequence shown here is derived from an EMBL/GenBank/DDBJ whole genome shotgun (WGS) entry which is preliminary data.</text>
</comment>
<gene>
    <name evidence="1" type="ORF">DPEC_G00046090</name>
</gene>
<keyword evidence="2" id="KW-1185">Reference proteome</keyword>
<sequence length="185" mass="20847">MDKLWLEPPSFQPPSPPPRLDPSLVCEARLSGPLLSQCSDEDRVKGAAHDKPWLQPPGKKENTPGFKSTQSILGQIQLHQASVRPMNHSSSQQLGDWSRENRWRDMCRHTNKHVLCSPPPHGEMAIKGLPVESTGWKSLVTSGWQMNDIGNKVRNKSRSKETSSPVVSSVYVQTRIKQQRRRKLA</sequence>
<dbReference type="EMBL" id="CM055731">
    <property type="protein sequence ID" value="KAJ8012747.1"/>
    <property type="molecule type" value="Genomic_DNA"/>
</dbReference>
<evidence type="ECO:0000313" key="1">
    <source>
        <dbReference type="EMBL" id="KAJ8012747.1"/>
    </source>
</evidence>
<proteinExistence type="predicted"/>
<organism evidence="1 2">
    <name type="scientific">Dallia pectoralis</name>
    <name type="common">Alaska blackfish</name>
    <dbReference type="NCBI Taxonomy" id="75939"/>
    <lineage>
        <taxon>Eukaryota</taxon>
        <taxon>Metazoa</taxon>
        <taxon>Chordata</taxon>
        <taxon>Craniata</taxon>
        <taxon>Vertebrata</taxon>
        <taxon>Euteleostomi</taxon>
        <taxon>Actinopterygii</taxon>
        <taxon>Neopterygii</taxon>
        <taxon>Teleostei</taxon>
        <taxon>Protacanthopterygii</taxon>
        <taxon>Esociformes</taxon>
        <taxon>Umbridae</taxon>
        <taxon>Dallia</taxon>
    </lineage>
</organism>
<evidence type="ECO:0000313" key="2">
    <source>
        <dbReference type="Proteomes" id="UP001157502"/>
    </source>
</evidence>
<accession>A0ACC2HAF1</accession>